<organism evidence="1">
    <name type="scientific">Ixodes ricinus</name>
    <name type="common">Common tick</name>
    <name type="synonym">Acarus ricinus</name>
    <dbReference type="NCBI Taxonomy" id="34613"/>
    <lineage>
        <taxon>Eukaryota</taxon>
        <taxon>Metazoa</taxon>
        <taxon>Ecdysozoa</taxon>
        <taxon>Arthropoda</taxon>
        <taxon>Chelicerata</taxon>
        <taxon>Arachnida</taxon>
        <taxon>Acari</taxon>
        <taxon>Parasitiformes</taxon>
        <taxon>Ixodida</taxon>
        <taxon>Ixodoidea</taxon>
        <taxon>Ixodidae</taxon>
        <taxon>Ixodinae</taxon>
        <taxon>Ixodes</taxon>
    </lineage>
</organism>
<accession>A0A6B0U532</accession>
<evidence type="ECO:0000313" key="1">
    <source>
        <dbReference type="EMBL" id="MXU85451.1"/>
    </source>
</evidence>
<dbReference type="EMBL" id="GIFC01003368">
    <property type="protein sequence ID" value="MXU85451.1"/>
    <property type="molecule type" value="Transcribed_RNA"/>
</dbReference>
<sequence length="86" mass="9681">MPGPRVIKAPKHGIDCRTTNQVKIYSGDSAASLVIYKNFNICYIERSLPPVKVFPVLQSWTDETKSGLYPTVRGTNKRIHSRCFSP</sequence>
<reference evidence="1" key="1">
    <citation type="submission" date="2019-12" db="EMBL/GenBank/DDBJ databases">
        <title>An insight into the sialome of adult female Ixodes ricinus ticks feeding for 6 days.</title>
        <authorList>
            <person name="Perner J."/>
            <person name="Ribeiro J.M.C."/>
        </authorList>
    </citation>
    <scope>NUCLEOTIDE SEQUENCE</scope>
    <source>
        <strain evidence="1">Semi-engorged</strain>
        <tissue evidence="1">Salivary glands</tissue>
    </source>
</reference>
<dbReference type="AlphaFoldDB" id="A0A6B0U532"/>
<protein>
    <submittedName>
        <fullName evidence="1">Uncharacterized protein</fullName>
    </submittedName>
</protein>
<name>A0A6B0U532_IXORI</name>
<proteinExistence type="predicted"/>